<accession>A0A2H9THT4</accession>
<gene>
    <name evidence="2" type="ORF">PSACC_02829</name>
</gene>
<dbReference type="Proteomes" id="UP000240830">
    <property type="component" value="Unassembled WGS sequence"/>
</dbReference>
<evidence type="ECO:0000256" key="1">
    <source>
        <dbReference type="SAM" id="Coils"/>
    </source>
</evidence>
<protein>
    <submittedName>
        <fullName evidence="2">Uncharacterized protein</fullName>
    </submittedName>
</protein>
<keyword evidence="3" id="KW-1185">Reference proteome</keyword>
<dbReference type="AlphaFoldDB" id="A0A2H9THT4"/>
<sequence>MAFPTNSAVRPIPGMAQNELHYMASIRYPIITQPLGMDRVVMLLNKAREAISRMSFHWVILKHPKNGECFLLVRPENNSFRAPDGYQWKKLPDTLEIARFESAGPPNLVRLEYRLMLPNNRLIFVHYLTRESLVAPPVAAKAPNLAYPDLRVQAAMARPPIRSPMQPPGLQGFGSTAGPKQVTIRKVSAVPAQNQAPRQPGEDLLDLVNGTDQEVAREELEALQETANKAQLRRDKMKVEHDRVLTEINELDCEATIFTLTKDWAEIAEVKAIRRIPPIVKHK</sequence>
<reference evidence="2 3" key="1">
    <citation type="submission" date="2016-10" db="EMBL/GenBank/DDBJ databases">
        <title>The genome of Paramicrosporidium saccamoebae is the missing link in understanding Cryptomycota and Microsporidia evolution.</title>
        <authorList>
            <person name="Quandt C.A."/>
            <person name="Beaudet D."/>
            <person name="Corsaro D."/>
            <person name="Michel R."/>
            <person name="Corradi N."/>
            <person name="James T."/>
        </authorList>
    </citation>
    <scope>NUCLEOTIDE SEQUENCE [LARGE SCALE GENOMIC DNA]</scope>
    <source>
        <strain evidence="2 3">KSL3</strain>
    </source>
</reference>
<dbReference type="EMBL" id="MTSL01000178">
    <property type="protein sequence ID" value="PJF17323.1"/>
    <property type="molecule type" value="Genomic_DNA"/>
</dbReference>
<evidence type="ECO:0000313" key="3">
    <source>
        <dbReference type="Proteomes" id="UP000240830"/>
    </source>
</evidence>
<feature type="coiled-coil region" evidence="1">
    <location>
        <begin position="213"/>
        <end position="240"/>
    </location>
</feature>
<organism evidence="2 3">
    <name type="scientific">Paramicrosporidium saccamoebae</name>
    <dbReference type="NCBI Taxonomy" id="1246581"/>
    <lineage>
        <taxon>Eukaryota</taxon>
        <taxon>Fungi</taxon>
        <taxon>Fungi incertae sedis</taxon>
        <taxon>Cryptomycota</taxon>
        <taxon>Cryptomycota incertae sedis</taxon>
        <taxon>Paramicrosporidium</taxon>
    </lineage>
</organism>
<comment type="caution">
    <text evidence="2">The sequence shown here is derived from an EMBL/GenBank/DDBJ whole genome shotgun (WGS) entry which is preliminary data.</text>
</comment>
<proteinExistence type="predicted"/>
<evidence type="ECO:0000313" key="2">
    <source>
        <dbReference type="EMBL" id="PJF17323.1"/>
    </source>
</evidence>
<keyword evidence="1" id="KW-0175">Coiled coil</keyword>
<name>A0A2H9THT4_9FUNG</name>